<keyword evidence="6 13" id="KW-0255">Endonuclease</keyword>
<dbReference type="OrthoDB" id="5963188at2759"/>
<evidence type="ECO:0000256" key="7">
    <source>
        <dbReference type="ARBA" id="ARBA00022763"/>
    </source>
</evidence>
<reference evidence="16" key="1">
    <citation type="submission" date="2021-12" db="EMBL/GenBank/DDBJ databases">
        <authorList>
            <person name="King R."/>
        </authorList>
    </citation>
    <scope>NUCLEOTIDE SEQUENCE</scope>
</reference>
<name>A0A9P0BPZ4_CHRIL</name>
<feature type="region of interest" description="Disordered" evidence="14">
    <location>
        <begin position="171"/>
        <end position="193"/>
    </location>
</feature>
<comment type="subunit">
    <text evidence="13">Interacts with EME1.</text>
</comment>
<dbReference type="FunFam" id="1.10.10.10:FF:000307">
    <property type="entry name" value="Crossover junction endonuclease MUS81"/>
    <property type="match status" value="1"/>
</dbReference>
<dbReference type="InterPro" id="IPR027421">
    <property type="entry name" value="DNA_pol_lamdba_lyase_dom_sf"/>
</dbReference>
<keyword evidence="17" id="KW-1185">Reference proteome</keyword>
<evidence type="ECO:0000256" key="11">
    <source>
        <dbReference type="ARBA" id="ARBA00023204"/>
    </source>
</evidence>
<dbReference type="InterPro" id="IPR011335">
    <property type="entry name" value="Restrct_endonuc-II-like"/>
</dbReference>
<dbReference type="EMBL" id="LR824018">
    <property type="protein sequence ID" value="CAH0586849.1"/>
    <property type="molecule type" value="Genomic_DNA"/>
</dbReference>
<keyword evidence="4 13" id="KW-0540">Nuclease</keyword>
<dbReference type="EC" id="3.1.22.-" evidence="13"/>
<feature type="domain" description="ERCC4" evidence="15">
    <location>
        <begin position="357"/>
        <end position="457"/>
    </location>
</feature>
<evidence type="ECO:0000256" key="2">
    <source>
        <dbReference type="ARBA" id="ARBA00004123"/>
    </source>
</evidence>
<evidence type="ECO:0000256" key="3">
    <source>
        <dbReference type="ARBA" id="ARBA00010015"/>
    </source>
</evidence>
<dbReference type="Gene3D" id="3.40.50.10130">
    <property type="match status" value="1"/>
</dbReference>
<keyword evidence="8 13" id="KW-0378">Hydrolase</keyword>
<keyword evidence="11 13" id="KW-0234">DNA repair</keyword>
<dbReference type="Pfam" id="PF21136">
    <property type="entry name" value="WHD_MUS81"/>
    <property type="match status" value="1"/>
</dbReference>
<dbReference type="InterPro" id="IPR010996">
    <property type="entry name" value="HHH_MUS81"/>
</dbReference>
<dbReference type="Gene3D" id="1.10.150.110">
    <property type="entry name" value="DNA polymerase beta, N-terminal domain-like"/>
    <property type="match status" value="1"/>
</dbReference>
<dbReference type="InterPro" id="IPR047417">
    <property type="entry name" value="WHD_MUS81"/>
</dbReference>
<dbReference type="GO" id="GO:0005634">
    <property type="term" value="C:nucleus"/>
    <property type="evidence" value="ECO:0007669"/>
    <property type="project" value="UniProtKB-SubCell"/>
</dbReference>
<evidence type="ECO:0000256" key="14">
    <source>
        <dbReference type="SAM" id="MobiDB-lite"/>
    </source>
</evidence>
<gene>
    <name evidence="16" type="ORF">CINC_LOCUS3351</name>
</gene>
<dbReference type="SMART" id="SM00891">
    <property type="entry name" value="ERCC4"/>
    <property type="match status" value="1"/>
</dbReference>
<evidence type="ECO:0000256" key="4">
    <source>
        <dbReference type="ARBA" id="ARBA00022722"/>
    </source>
</evidence>
<dbReference type="GO" id="GO:0031573">
    <property type="term" value="P:mitotic intra-S DNA damage checkpoint signaling"/>
    <property type="evidence" value="ECO:0007669"/>
    <property type="project" value="TreeGrafter"/>
</dbReference>
<dbReference type="PANTHER" id="PTHR13451:SF0">
    <property type="entry name" value="CROSSOVER JUNCTION ENDONUCLEASE MUS81"/>
    <property type="match status" value="1"/>
</dbReference>
<keyword evidence="5 13" id="KW-0479">Metal-binding</keyword>
<dbReference type="Gene3D" id="1.10.10.10">
    <property type="entry name" value="Winged helix-like DNA-binding domain superfamily/Winged helix DNA-binding domain"/>
    <property type="match status" value="1"/>
</dbReference>
<comment type="function">
    <text evidence="13">Interacts with EME1 to form a DNA structure-specific endonuclease with substrate preference for branched DNA structures with a 5'-end at the branch nick. Typical substrates include 3'-flap structures, D-loops, replication forks and nicked Holliday junctions. May be required in mitosis for the processing of stalled or collapsed replication fork intermediates. May be required in meiosis for the repair of meiosis-specific double strand breaks subsequent to single-end invasion (SEI).</text>
</comment>
<dbReference type="CDD" id="cd20074">
    <property type="entry name" value="XPF_nuclease_Mus81"/>
    <property type="match status" value="1"/>
</dbReference>
<feature type="region of interest" description="Disordered" evidence="14">
    <location>
        <begin position="101"/>
        <end position="140"/>
    </location>
</feature>
<proteinExistence type="inferred from homology"/>
<keyword evidence="12 13" id="KW-0539">Nucleus</keyword>
<dbReference type="SUPFAM" id="SSF52980">
    <property type="entry name" value="Restriction endonuclease-like"/>
    <property type="match status" value="1"/>
</dbReference>
<dbReference type="GO" id="GO:0008821">
    <property type="term" value="F:crossover junction DNA endonuclease activity"/>
    <property type="evidence" value="ECO:0007669"/>
    <property type="project" value="UniProtKB-UniRule"/>
</dbReference>
<evidence type="ECO:0000256" key="6">
    <source>
        <dbReference type="ARBA" id="ARBA00022759"/>
    </source>
</evidence>
<keyword evidence="10 13" id="KW-0233">DNA recombination</keyword>
<comment type="subcellular location">
    <subcellularLocation>
        <location evidence="2 13">Nucleus</location>
    </subcellularLocation>
</comment>
<evidence type="ECO:0000259" key="15">
    <source>
        <dbReference type="SMART" id="SM00891"/>
    </source>
</evidence>
<dbReference type="Proteomes" id="UP001154114">
    <property type="component" value="Chromosome 15"/>
</dbReference>
<comment type="cofactor">
    <cofactor evidence="1 13">
        <name>Mg(2+)</name>
        <dbReference type="ChEBI" id="CHEBI:18420"/>
    </cofactor>
</comment>
<dbReference type="GO" id="GO:0048257">
    <property type="term" value="F:3'-flap endonuclease activity"/>
    <property type="evidence" value="ECO:0007669"/>
    <property type="project" value="TreeGrafter"/>
</dbReference>
<evidence type="ECO:0000256" key="8">
    <source>
        <dbReference type="ARBA" id="ARBA00022801"/>
    </source>
</evidence>
<evidence type="ECO:0000256" key="1">
    <source>
        <dbReference type="ARBA" id="ARBA00001946"/>
    </source>
</evidence>
<evidence type="ECO:0000256" key="13">
    <source>
        <dbReference type="RuleBase" id="RU369042"/>
    </source>
</evidence>
<dbReference type="GO" id="GO:0046872">
    <property type="term" value="F:metal ion binding"/>
    <property type="evidence" value="ECO:0007669"/>
    <property type="project" value="UniProtKB-UniRule"/>
</dbReference>
<dbReference type="GO" id="GO:0000727">
    <property type="term" value="P:double-strand break repair via break-induced replication"/>
    <property type="evidence" value="ECO:0007669"/>
    <property type="project" value="UniProtKB-UniRule"/>
</dbReference>
<dbReference type="InterPro" id="IPR036388">
    <property type="entry name" value="WH-like_DNA-bd_sf"/>
</dbReference>
<dbReference type="InterPro" id="IPR047416">
    <property type="entry name" value="XPF_nuclease_Mus81"/>
</dbReference>
<evidence type="ECO:0000256" key="12">
    <source>
        <dbReference type="ARBA" id="ARBA00023242"/>
    </source>
</evidence>
<dbReference type="PANTHER" id="PTHR13451">
    <property type="entry name" value="CLASS II CROSSOVER JUNCTION ENDONUCLEASE MUS81"/>
    <property type="match status" value="1"/>
</dbReference>
<dbReference type="InterPro" id="IPR033309">
    <property type="entry name" value="Mus81"/>
</dbReference>
<evidence type="ECO:0000313" key="17">
    <source>
        <dbReference type="Proteomes" id="UP001154114"/>
    </source>
</evidence>
<dbReference type="GO" id="GO:0048476">
    <property type="term" value="C:Holliday junction resolvase complex"/>
    <property type="evidence" value="ECO:0007669"/>
    <property type="project" value="UniProtKB-UniRule"/>
</dbReference>
<dbReference type="GO" id="GO:0003677">
    <property type="term" value="F:DNA binding"/>
    <property type="evidence" value="ECO:0007669"/>
    <property type="project" value="UniProtKB-UniRule"/>
</dbReference>
<evidence type="ECO:0000256" key="9">
    <source>
        <dbReference type="ARBA" id="ARBA00022842"/>
    </source>
</evidence>
<feature type="compositionally biased region" description="Polar residues" evidence="14">
    <location>
        <begin position="171"/>
        <end position="188"/>
    </location>
</feature>
<dbReference type="InterPro" id="IPR006166">
    <property type="entry name" value="ERCC4_domain"/>
</dbReference>
<sequence>MAKVIEKKVTLKHSQPNVLIKTWLLQLLENARETKSKLVPMLELAFDSISKYPVQLNSGAECIILKGFGKKLCKILDECIEAYNAKEANNSDPLRELSVEDQNGRCDSPMTESSSSSSIPVNKYIPVNNNTSPKHPLNRENLVRHDNSFKDSDTPMNGSPEVDLLSEVSNNSNQCHLDNPTSTVPNRNSAKKSSAKKYKPAFLSGGYAILVALREHAIENIDKPAMSKEELIEKAQLYSKESFVRPKPNTHYTAWSNMSRLITKGLVQQKGKRKAVYSLTQEGMEIAQELYNEAKHKVTDNDLIFNNDNEQPMMPDNLENDIEEDDMNEMDTNDNEPSTSQSENVFIDLAPGSFEIILLVDKCETGGLRKKYDPTIAQFNKYPDMKYEVRSLKVGDFTWVARHNQNVDQELVLPFVVERKRMDDLAASIKDGRFHEQKFRLRKCGLDNVIYLVEDFGNNKNVGLPLQNLKQALANTRVQDGFKVHTTDSLTNSVRFLAMMTKRLIIRFKDKHLRGYNKEPRDDYLMTFDYFNKSSAKNKALTVTETFIKILLQLKGLSVEKALAITRKYPTPRSLIKAYQKCDANEGQALLTYLKYSELSPNVGPVISKAIYNIFSSINA</sequence>
<protein>
    <recommendedName>
        <fullName evidence="13">Crossover junction endonuclease MUS81</fullName>
        <ecNumber evidence="13">3.1.22.-</ecNumber>
    </recommendedName>
</protein>
<evidence type="ECO:0000313" key="16">
    <source>
        <dbReference type="EMBL" id="CAH0586849.1"/>
    </source>
</evidence>
<dbReference type="Pfam" id="PF02732">
    <property type="entry name" value="ERCC4"/>
    <property type="match status" value="1"/>
</dbReference>
<keyword evidence="7 13" id="KW-0227">DNA damage</keyword>
<dbReference type="GO" id="GO:0006308">
    <property type="term" value="P:DNA catabolic process"/>
    <property type="evidence" value="ECO:0007669"/>
    <property type="project" value="UniProtKB-UniRule"/>
</dbReference>
<dbReference type="Gene3D" id="1.10.150.670">
    <property type="entry name" value="Crossover junction endonuclease EME1, DNA-binding domain"/>
    <property type="match status" value="1"/>
</dbReference>
<accession>A0A9P0BPZ4</accession>
<organism evidence="16 17">
    <name type="scientific">Chrysodeixis includens</name>
    <name type="common">Soybean looper</name>
    <name type="synonym">Pseudoplusia includens</name>
    <dbReference type="NCBI Taxonomy" id="689277"/>
    <lineage>
        <taxon>Eukaryota</taxon>
        <taxon>Metazoa</taxon>
        <taxon>Ecdysozoa</taxon>
        <taxon>Arthropoda</taxon>
        <taxon>Hexapoda</taxon>
        <taxon>Insecta</taxon>
        <taxon>Pterygota</taxon>
        <taxon>Neoptera</taxon>
        <taxon>Endopterygota</taxon>
        <taxon>Lepidoptera</taxon>
        <taxon>Glossata</taxon>
        <taxon>Ditrysia</taxon>
        <taxon>Noctuoidea</taxon>
        <taxon>Noctuidae</taxon>
        <taxon>Plusiinae</taxon>
        <taxon>Chrysodeixis</taxon>
    </lineage>
</organism>
<dbReference type="AlphaFoldDB" id="A0A9P0BPZ4"/>
<dbReference type="Pfam" id="PF14716">
    <property type="entry name" value="HHH_8"/>
    <property type="match status" value="1"/>
</dbReference>
<keyword evidence="9 13" id="KW-0460">Magnesium</keyword>
<dbReference type="InterPro" id="IPR042530">
    <property type="entry name" value="EME1/EME2_C"/>
</dbReference>
<dbReference type="SUPFAM" id="SSF47802">
    <property type="entry name" value="DNA polymerase beta, N-terminal domain-like"/>
    <property type="match status" value="1"/>
</dbReference>
<evidence type="ECO:0000256" key="10">
    <source>
        <dbReference type="ARBA" id="ARBA00023172"/>
    </source>
</evidence>
<dbReference type="FunFam" id="3.40.50.10130:FF:000003">
    <property type="entry name" value="Crossover junction endonuclease MUS81"/>
    <property type="match status" value="1"/>
</dbReference>
<dbReference type="Pfam" id="PF21292">
    <property type="entry name" value="EME1-MUS81_C"/>
    <property type="match status" value="1"/>
</dbReference>
<comment type="similarity">
    <text evidence="3 13">Belongs to the XPF family.</text>
</comment>
<dbReference type="CDD" id="cd21036">
    <property type="entry name" value="WH_MUS81"/>
    <property type="match status" value="1"/>
</dbReference>
<dbReference type="GO" id="GO:0000712">
    <property type="term" value="P:resolution of meiotic recombination intermediates"/>
    <property type="evidence" value="ECO:0007669"/>
    <property type="project" value="TreeGrafter"/>
</dbReference>
<evidence type="ECO:0000256" key="5">
    <source>
        <dbReference type="ARBA" id="ARBA00022723"/>
    </source>
</evidence>